<accession>A0A197JHB3</accession>
<feature type="domain" description="F-box" evidence="1">
    <location>
        <begin position="39"/>
        <end position="73"/>
    </location>
</feature>
<evidence type="ECO:0000313" key="3">
    <source>
        <dbReference type="Proteomes" id="UP000078512"/>
    </source>
</evidence>
<reference evidence="2 3" key="1">
    <citation type="submission" date="2016-05" db="EMBL/GenBank/DDBJ databases">
        <title>Genome sequencing reveals origins of a unique bacterial endosymbiosis in the earliest lineages of terrestrial Fungi.</title>
        <authorList>
            <consortium name="DOE Joint Genome Institute"/>
            <person name="Uehling J."/>
            <person name="Gryganskyi A."/>
            <person name="Hameed K."/>
            <person name="Tschaplinski T."/>
            <person name="Misztal P."/>
            <person name="Wu S."/>
            <person name="Desiro A."/>
            <person name="Vande Pol N."/>
            <person name="Du Z.-Y."/>
            <person name="Zienkiewicz A."/>
            <person name="Zienkiewicz K."/>
            <person name="Morin E."/>
            <person name="Tisserant E."/>
            <person name="Splivallo R."/>
            <person name="Hainaut M."/>
            <person name="Henrissat B."/>
            <person name="Ohm R."/>
            <person name="Kuo A."/>
            <person name="Yan J."/>
            <person name="Lipzen A."/>
            <person name="Nolan M."/>
            <person name="Labutti K."/>
            <person name="Barry K."/>
            <person name="Goldstein A."/>
            <person name="Labbe J."/>
            <person name="Schadt C."/>
            <person name="Tuskan G."/>
            <person name="Grigoriev I."/>
            <person name="Martin F."/>
            <person name="Vilgalys R."/>
            <person name="Bonito G."/>
        </authorList>
    </citation>
    <scope>NUCLEOTIDE SEQUENCE [LARGE SCALE GENOMIC DNA]</scope>
    <source>
        <strain evidence="2 3">AG-77</strain>
    </source>
</reference>
<evidence type="ECO:0000259" key="1">
    <source>
        <dbReference type="Pfam" id="PF12937"/>
    </source>
</evidence>
<dbReference type="Gene3D" id="3.80.10.10">
    <property type="entry name" value="Ribonuclease Inhibitor"/>
    <property type="match status" value="2"/>
</dbReference>
<dbReference type="InterPro" id="IPR032675">
    <property type="entry name" value="LRR_dom_sf"/>
</dbReference>
<organism evidence="2 3">
    <name type="scientific">Linnemannia elongata AG-77</name>
    <dbReference type="NCBI Taxonomy" id="1314771"/>
    <lineage>
        <taxon>Eukaryota</taxon>
        <taxon>Fungi</taxon>
        <taxon>Fungi incertae sedis</taxon>
        <taxon>Mucoromycota</taxon>
        <taxon>Mortierellomycotina</taxon>
        <taxon>Mortierellomycetes</taxon>
        <taxon>Mortierellales</taxon>
        <taxon>Mortierellaceae</taxon>
        <taxon>Linnemannia</taxon>
    </lineage>
</organism>
<dbReference type="InterPro" id="IPR001810">
    <property type="entry name" value="F-box_dom"/>
</dbReference>
<dbReference type="SUPFAM" id="SSF52047">
    <property type="entry name" value="RNI-like"/>
    <property type="match status" value="1"/>
</dbReference>
<dbReference type="InterPro" id="IPR036047">
    <property type="entry name" value="F-box-like_dom_sf"/>
</dbReference>
<dbReference type="InterPro" id="IPR006553">
    <property type="entry name" value="Leu-rich_rpt_Cys-con_subtyp"/>
</dbReference>
<dbReference type="GO" id="GO:0019005">
    <property type="term" value="C:SCF ubiquitin ligase complex"/>
    <property type="evidence" value="ECO:0007669"/>
    <property type="project" value="TreeGrafter"/>
</dbReference>
<dbReference type="AlphaFoldDB" id="A0A197JHB3"/>
<evidence type="ECO:0000313" key="2">
    <source>
        <dbReference type="EMBL" id="OAQ24530.1"/>
    </source>
</evidence>
<name>A0A197JHB3_9FUNG</name>
<dbReference type="SUPFAM" id="SSF81383">
    <property type="entry name" value="F-box domain"/>
    <property type="match status" value="1"/>
</dbReference>
<gene>
    <name evidence="2" type="ORF">K457DRAFT_141824</name>
</gene>
<protein>
    <submittedName>
        <fullName evidence="2">RNI-like protein</fullName>
    </submittedName>
</protein>
<dbReference type="Proteomes" id="UP000078512">
    <property type="component" value="Unassembled WGS sequence"/>
</dbReference>
<dbReference type="PANTHER" id="PTHR13318">
    <property type="entry name" value="PARTNER OF PAIRED, ISOFORM B-RELATED"/>
    <property type="match status" value="1"/>
</dbReference>
<dbReference type="EMBL" id="KV442092">
    <property type="protein sequence ID" value="OAQ24530.1"/>
    <property type="molecule type" value="Genomic_DNA"/>
</dbReference>
<sequence>MELPFLITPLSFPGSPMPTLTQTQPTSRSPFMLPELDRLIASHLDRPTLASATRVSKQWHSIFTPFLWKRLSLQHLSEDDDDSDEDFGFFSYSSRSGSPRSSGLPSLPSSCSSNWSSLSTSSPTAVPCSIGVICASSPTFPASLSTTSGTTANTDATIGPKLTLAQHAFLNSSRNKALKGLRHFGPLVHELTATGITDQEMGVISVLCTNLRVLELIGGRYSVENLTELFQRRQGSIQTVRFRSCVLLKDIFRPMIHLSNLREFELYGSFVGNTITSPYFFERDLIPMLGACPRLRSILLEKVYIVDQQIEHGGWDTGGGWGGGGSGRGGGALSLSVNAGGQSSNHDGTISIPASLLTAQQESATATATPSLSLSQSTSTSLLSAQLKSSAASTNANPLRSPSSLQSFTLDCGEIPESVIMTMLTYTPKLDQLALNWSRELTDFSLSSLQYICPHLTQISLSHSLMVTAEGFMALFRSYPSLVSIDISHNILSDAVLEELARSCRSLRQLNINSCQNVTDLGIQAILLNCAHLASFSLRFITGLSCLLFDDIVTTDSSMDLVTGSPPTSMSFSFSSSPPPSLSFVSRTRLPSFPRAWACRETLQALHLPDLVSPNKTILAKYHHQQTLLGHRLDSDPLQPLRSDEMIQSRLQQLDKVKHLTIGGHSLDLTVVLDGLHRPYELESLRITKLKRTMTMQDAHWLLDIAAPNLQKFFIPMFGNRSVTEWIEARRPGLLAHEK</sequence>
<dbReference type="GO" id="GO:0031146">
    <property type="term" value="P:SCF-dependent proteasomal ubiquitin-dependent protein catabolic process"/>
    <property type="evidence" value="ECO:0007669"/>
    <property type="project" value="TreeGrafter"/>
</dbReference>
<dbReference type="SMART" id="SM00367">
    <property type="entry name" value="LRR_CC"/>
    <property type="match status" value="4"/>
</dbReference>
<proteinExistence type="predicted"/>
<dbReference type="STRING" id="1314771.A0A197JHB3"/>
<keyword evidence="3" id="KW-1185">Reference proteome</keyword>
<dbReference type="Pfam" id="PF12937">
    <property type="entry name" value="F-box-like"/>
    <property type="match status" value="1"/>
</dbReference>
<dbReference type="OrthoDB" id="421226at2759"/>